<feature type="transmembrane region" description="Helical" evidence="1">
    <location>
        <begin position="20"/>
        <end position="39"/>
    </location>
</feature>
<reference evidence="2 3" key="1">
    <citation type="submission" date="2019-09" db="EMBL/GenBank/DDBJ databases">
        <title>Polymorphobacter sp. isolated from a lake in China.</title>
        <authorList>
            <person name="Liu Z."/>
        </authorList>
    </citation>
    <scope>NUCLEOTIDE SEQUENCE [LARGE SCALE GENOMIC DNA]</scope>
    <source>
        <strain evidence="2 3">D40P</strain>
    </source>
</reference>
<accession>A0A7C9KWW0</accession>
<organism evidence="2 3">
    <name type="scientific">Sandarakinorhabdus fusca</name>
    <dbReference type="NCBI Taxonomy" id="1439888"/>
    <lineage>
        <taxon>Bacteria</taxon>
        <taxon>Pseudomonadati</taxon>
        <taxon>Pseudomonadota</taxon>
        <taxon>Alphaproteobacteria</taxon>
        <taxon>Sphingomonadales</taxon>
        <taxon>Sphingosinicellaceae</taxon>
        <taxon>Sandarakinorhabdus</taxon>
    </lineage>
</organism>
<dbReference type="EMBL" id="WIOL01000002">
    <property type="protein sequence ID" value="MQT16962.1"/>
    <property type="molecule type" value="Genomic_DNA"/>
</dbReference>
<evidence type="ECO:0000313" key="3">
    <source>
        <dbReference type="Proteomes" id="UP000481327"/>
    </source>
</evidence>
<protein>
    <submittedName>
        <fullName evidence="2">Uncharacterized protein</fullName>
    </submittedName>
</protein>
<proteinExistence type="predicted"/>
<dbReference type="RefSeq" id="WP_152577393.1">
    <property type="nucleotide sequence ID" value="NZ_JAATJI010000001.1"/>
</dbReference>
<sequence>MANAIDDARSRKARASFWRLIVYLGIAGVAMVAAALYYLSLHGPLTPTLVLTTSVGVFISILLGGGLMAAGFLSSNSGHDESAAGATAAMPAVDE</sequence>
<dbReference type="Proteomes" id="UP000481327">
    <property type="component" value="Unassembled WGS sequence"/>
</dbReference>
<evidence type="ECO:0000313" key="2">
    <source>
        <dbReference type="EMBL" id="MQT16962.1"/>
    </source>
</evidence>
<gene>
    <name evidence="2" type="ORF">F3168_06785</name>
</gene>
<comment type="caution">
    <text evidence="2">The sequence shown here is derived from an EMBL/GenBank/DDBJ whole genome shotgun (WGS) entry which is preliminary data.</text>
</comment>
<keyword evidence="1" id="KW-0812">Transmembrane</keyword>
<keyword evidence="3" id="KW-1185">Reference proteome</keyword>
<dbReference type="AlphaFoldDB" id="A0A7C9KWW0"/>
<feature type="transmembrane region" description="Helical" evidence="1">
    <location>
        <begin position="51"/>
        <end position="73"/>
    </location>
</feature>
<keyword evidence="1" id="KW-1133">Transmembrane helix</keyword>
<name>A0A7C9KWW0_9SPHN</name>
<keyword evidence="1" id="KW-0472">Membrane</keyword>
<evidence type="ECO:0000256" key="1">
    <source>
        <dbReference type="SAM" id="Phobius"/>
    </source>
</evidence>